<organism evidence="8 9">
    <name type="scientific">Venustampulla echinocandica</name>
    <dbReference type="NCBI Taxonomy" id="2656787"/>
    <lineage>
        <taxon>Eukaryota</taxon>
        <taxon>Fungi</taxon>
        <taxon>Dikarya</taxon>
        <taxon>Ascomycota</taxon>
        <taxon>Pezizomycotina</taxon>
        <taxon>Leotiomycetes</taxon>
        <taxon>Helotiales</taxon>
        <taxon>Pleuroascaceae</taxon>
        <taxon>Venustampulla</taxon>
    </lineage>
</organism>
<dbReference type="STRING" id="2656787.A0A370TEZ3"/>
<evidence type="ECO:0000256" key="3">
    <source>
        <dbReference type="ARBA" id="ARBA00022989"/>
    </source>
</evidence>
<comment type="subcellular location">
    <subcellularLocation>
        <location evidence="1">Membrane</location>
        <topology evidence="1">Multi-pass membrane protein</topology>
    </subcellularLocation>
</comment>
<keyword evidence="2 6" id="KW-0812">Transmembrane</keyword>
<keyword evidence="3 6" id="KW-1133">Transmembrane helix</keyword>
<feature type="transmembrane region" description="Helical" evidence="6">
    <location>
        <begin position="29"/>
        <end position="50"/>
    </location>
</feature>
<evidence type="ECO:0000313" key="9">
    <source>
        <dbReference type="Proteomes" id="UP000254866"/>
    </source>
</evidence>
<evidence type="ECO:0000256" key="5">
    <source>
        <dbReference type="ARBA" id="ARBA00038359"/>
    </source>
</evidence>
<dbReference type="GeneID" id="43601555"/>
<feature type="transmembrane region" description="Helical" evidence="6">
    <location>
        <begin position="62"/>
        <end position="85"/>
    </location>
</feature>
<evidence type="ECO:0000256" key="1">
    <source>
        <dbReference type="ARBA" id="ARBA00004141"/>
    </source>
</evidence>
<dbReference type="Proteomes" id="UP000254866">
    <property type="component" value="Unassembled WGS sequence"/>
</dbReference>
<dbReference type="AlphaFoldDB" id="A0A370TEZ3"/>
<reference evidence="8 9" key="1">
    <citation type="journal article" date="2018" name="IMA Fungus">
        <title>IMA Genome-F 9: Draft genome sequence of Annulohypoxylon stygium, Aspergillus mulundensis, Berkeleyomyces basicola (syn. Thielaviopsis basicola), Ceratocystis smalleyi, two Cercospora beticola strains, Coleophoma cylindrospora, Fusarium fracticaudum, Phialophora cf. hyalina, and Morchella septimelata.</title>
        <authorList>
            <person name="Wingfield B.D."/>
            <person name="Bills G.F."/>
            <person name="Dong Y."/>
            <person name="Huang W."/>
            <person name="Nel W.J."/>
            <person name="Swalarsk-Parry B.S."/>
            <person name="Vaghefi N."/>
            <person name="Wilken P.M."/>
            <person name="An Z."/>
            <person name="de Beer Z.W."/>
            <person name="De Vos L."/>
            <person name="Chen L."/>
            <person name="Duong T.A."/>
            <person name="Gao Y."/>
            <person name="Hammerbacher A."/>
            <person name="Kikkert J.R."/>
            <person name="Li Y."/>
            <person name="Li H."/>
            <person name="Li K."/>
            <person name="Li Q."/>
            <person name="Liu X."/>
            <person name="Ma X."/>
            <person name="Naidoo K."/>
            <person name="Pethybridge S.J."/>
            <person name="Sun J."/>
            <person name="Steenkamp E.T."/>
            <person name="van der Nest M.A."/>
            <person name="van Wyk S."/>
            <person name="Wingfield M.J."/>
            <person name="Xiong C."/>
            <person name="Yue Q."/>
            <person name="Zhang X."/>
        </authorList>
    </citation>
    <scope>NUCLEOTIDE SEQUENCE [LARGE SCALE GENOMIC DNA]</scope>
    <source>
        <strain evidence="8 9">BP 5553</strain>
    </source>
</reference>
<comment type="caution">
    <text evidence="8">The sequence shown here is derived from an EMBL/GenBank/DDBJ whole genome shotgun (WGS) entry which is preliminary data.</text>
</comment>
<feature type="transmembrane region" description="Helical" evidence="6">
    <location>
        <begin position="139"/>
        <end position="162"/>
    </location>
</feature>
<dbReference type="InterPro" id="IPR052337">
    <property type="entry name" value="SAT4-like"/>
</dbReference>
<dbReference type="PANTHER" id="PTHR33048:SF47">
    <property type="entry name" value="INTEGRAL MEMBRANE PROTEIN-RELATED"/>
    <property type="match status" value="1"/>
</dbReference>
<protein>
    <recommendedName>
        <fullName evidence="7">Rhodopsin domain-containing protein</fullName>
    </recommendedName>
</protein>
<dbReference type="EMBL" id="NPIC01000009">
    <property type="protein sequence ID" value="RDL33267.1"/>
    <property type="molecule type" value="Genomic_DNA"/>
</dbReference>
<feature type="transmembrane region" description="Helical" evidence="6">
    <location>
        <begin position="182"/>
        <end position="206"/>
    </location>
</feature>
<gene>
    <name evidence="8" type="ORF">BP5553_08706</name>
</gene>
<feature type="transmembrane region" description="Helical" evidence="6">
    <location>
        <begin position="218"/>
        <end position="240"/>
    </location>
</feature>
<feature type="transmembrane region" description="Helical" evidence="6">
    <location>
        <begin position="105"/>
        <end position="127"/>
    </location>
</feature>
<proteinExistence type="inferred from homology"/>
<keyword evidence="4 6" id="KW-0472">Membrane</keyword>
<dbReference type="InterPro" id="IPR049326">
    <property type="entry name" value="Rhodopsin_dom_fungi"/>
</dbReference>
<keyword evidence="9" id="KW-1185">Reference proteome</keyword>
<dbReference type="Pfam" id="PF20684">
    <property type="entry name" value="Fung_rhodopsin"/>
    <property type="match status" value="1"/>
</dbReference>
<evidence type="ECO:0000256" key="6">
    <source>
        <dbReference type="SAM" id="Phobius"/>
    </source>
</evidence>
<dbReference type="PANTHER" id="PTHR33048">
    <property type="entry name" value="PTH11-LIKE INTEGRAL MEMBRANE PROTEIN (AFU_ORTHOLOGUE AFUA_5G11245)"/>
    <property type="match status" value="1"/>
</dbReference>
<name>A0A370TEZ3_9HELO</name>
<sequence length="381" mass="41830">MDGSLVALVPPPPGQVANLVNPPSIGYKVIIANAVVLTFSTIVTGARLFTRIFIVKDIGFGDYFLVAAWVFSVGAASLTCLNTRFGLGIHLWNVPASTSPNWLKVNWAAIFFYYVVMMLVKMSLLTLYLRLSPNKRFRLWVWAIMAFVIASSIGAIFTNLFACKPLALVWNKSLPGSCIDPPTFLLVTGCINVLTDFLMILLPIILLWTIQMRRKQKIAVIAILMLGSSVCVMSIVRLRYATVAAARASDITYTGVNLWIWSDLELHTAVLCANLPLLKPFIRCYFPVLFSEPSMPFYNIPDPGASGRNCRSVNAAAAGNQITLQNMDHIGRATSDKDNHTAVGWQDTESQEAIPIIAKDDVHIAIKPALTSNIQGIRAKG</sequence>
<evidence type="ECO:0000256" key="2">
    <source>
        <dbReference type="ARBA" id="ARBA00022692"/>
    </source>
</evidence>
<dbReference type="OrthoDB" id="444631at2759"/>
<accession>A0A370TEZ3</accession>
<dbReference type="RefSeq" id="XP_031866760.1">
    <property type="nucleotide sequence ID" value="XM_032017329.1"/>
</dbReference>
<evidence type="ECO:0000256" key="4">
    <source>
        <dbReference type="ARBA" id="ARBA00023136"/>
    </source>
</evidence>
<evidence type="ECO:0000313" key="8">
    <source>
        <dbReference type="EMBL" id="RDL33267.1"/>
    </source>
</evidence>
<feature type="domain" description="Rhodopsin" evidence="7">
    <location>
        <begin position="46"/>
        <end position="283"/>
    </location>
</feature>
<dbReference type="GO" id="GO:0016020">
    <property type="term" value="C:membrane"/>
    <property type="evidence" value="ECO:0007669"/>
    <property type="project" value="UniProtKB-SubCell"/>
</dbReference>
<evidence type="ECO:0000259" key="7">
    <source>
        <dbReference type="Pfam" id="PF20684"/>
    </source>
</evidence>
<comment type="similarity">
    <text evidence="5">Belongs to the SAT4 family.</text>
</comment>